<gene>
    <name evidence="2" type="ORF">ACEZDJ_14040</name>
</gene>
<reference evidence="2 3" key="1">
    <citation type="submission" date="2024-09" db="EMBL/GenBank/DDBJ databases">
        <authorList>
            <person name="Lee S.D."/>
        </authorList>
    </citation>
    <scope>NUCLEOTIDE SEQUENCE [LARGE SCALE GENOMIC DNA]</scope>
    <source>
        <strain evidence="2 3">N1-5</strain>
    </source>
</reference>
<dbReference type="RefSeq" id="WP_030249721.1">
    <property type="nucleotide sequence ID" value="NZ_JBHEZZ010000006.1"/>
</dbReference>
<accession>A0ABV6ULR7</accession>
<evidence type="ECO:0008006" key="4">
    <source>
        <dbReference type="Google" id="ProtNLM"/>
    </source>
</evidence>
<organism evidence="2 3">
    <name type="scientific">Streptacidiphilus cavernicola</name>
    <dbReference type="NCBI Taxonomy" id="3342716"/>
    <lineage>
        <taxon>Bacteria</taxon>
        <taxon>Bacillati</taxon>
        <taxon>Actinomycetota</taxon>
        <taxon>Actinomycetes</taxon>
        <taxon>Kitasatosporales</taxon>
        <taxon>Streptomycetaceae</taxon>
        <taxon>Streptacidiphilus</taxon>
    </lineage>
</organism>
<sequence>MLEMHEMDNESAELLPGREALSTFKFTKVSVTNVTKHVANVGASNSSSAGNWLSLGSTAQSGADQGISISQ</sequence>
<comment type="caution">
    <text evidence="2">The sequence shown here is derived from an EMBL/GenBank/DDBJ whole genome shotgun (WGS) entry which is preliminary data.</text>
</comment>
<keyword evidence="3" id="KW-1185">Reference proteome</keyword>
<protein>
    <recommendedName>
        <fullName evidence="4">FXSXX-COOH protein</fullName>
    </recommendedName>
</protein>
<evidence type="ECO:0000313" key="2">
    <source>
        <dbReference type="EMBL" id="MFC1402407.1"/>
    </source>
</evidence>
<dbReference type="EMBL" id="JBHEZZ010000006">
    <property type="protein sequence ID" value="MFC1402407.1"/>
    <property type="molecule type" value="Genomic_DNA"/>
</dbReference>
<feature type="region of interest" description="Disordered" evidence="1">
    <location>
        <begin position="43"/>
        <end position="71"/>
    </location>
</feature>
<proteinExistence type="predicted"/>
<evidence type="ECO:0000313" key="3">
    <source>
        <dbReference type="Proteomes" id="UP001592528"/>
    </source>
</evidence>
<evidence type="ECO:0000256" key="1">
    <source>
        <dbReference type="SAM" id="MobiDB-lite"/>
    </source>
</evidence>
<feature type="compositionally biased region" description="Low complexity" evidence="1">
    <location>
        <begin position="43"/>
        <end position="57"/>
    </location>
</feature>
<name>A0ABV6ULR7_9ACTN</name>
<feature type="compositionally biased region" description="Polar residues" evidence="1">
    <location>
        <begin position="58"/>
        <end position="71"/>
    </location>
</feature>
<dbReference type="Proteomes" id="UP001592528">
    <property type="component" value="Unassembled WGS sequence"/>
</dbReference>